<organism evidence="1 2">
    <name type="scientific">Penicillium brevicompactum</name>
    <dbReference type="NCBI Taxonomy" id="5074"/>
    <lineage>
        <taxon>Eukaryota</taxon>
        <taxon>Fungi</taxon>
        <taxon>Dikarya</taxon>
        <taxon>Ascomycota</taxon>
        <taxon>Pezizomycotina</taxon>
        <taxon>Eurotiomycetes</taxon>
        <taxon>Eurotiomycetidae</taxon>
        <taxon>Eurotiales</taxon>
        <taxon>Aspergillaceae</taxon>
        <taxon>Penicillium</taxon>
    </lineage>
</organism>
<reference evidence="1" key="1">
    <citation type="submission" date="2022-12" db="EMBL/GenBank/DDBJ databases">
        <authorList>
            <person name="Petersen C."/>
        </authorList>
    </citation>
    <scope>NUCLEOTIDE SEQUENCE</scope>
    <source>
        <strain evidence="1">IBT 35673</strain>
    </source>
</reference>
<dbReference type="AlphaFoldDB" id="A0A9W9UE71"/>
<evidence type="ECO:0000313" key="2">
    <source>
        <dbReference type="Proteomes" id="UP001147695"/>
    </source>
</evidence>
<sequence>MYVQIPYENTLRSSQEVRGLQAEPSPVHDEYEALTSLSKSKSTAVPELLGYGQGKQGPEGYVPNGYITYIAWARVPGAPVDYQVFWKEGNRQYRDEVRAAFAVAYNQTIHFAGFRPAFKKTDNPMSVPTYALWGLLKFAVTRDGRVDRTAWAW</sequence>
<protein>
    <submittedName>
        <fullName evidence="1">Uncharacterized protein</fullName>
    </submittedName>
</protein>
<gene>
    <name evidence="1" type="ORF">N7452_006855</name>
</gene>
<accession>A0A9W9UE71</accession>
<dbReference type="EMBL" id="JAPZBQ010000004">
    <property type="protein sequence ID" value="KAJ5334452.1"/>
    <property type="molecule type" value="Genomic_DNA"/>
</dbReference>
<proteinExistence type="predicted"/>
<dbReference type="Proteomes" id="UP001147695">
    <property type="component" value="Unassembled WGS sequence"/>
</dbReference>
<name>A0A9W9UE71_PENBR</name>
<evidence type="ECO:0000313" key="1">
    <source>
        <dbReference type="EMBL" id="KAJ5334452.1"/>
    </source>
</evidence>
<reference evidence="1" key="2">
    <citation type="journal article" date="2023" name="IMA Fungus">
        <title>Comparative genomic study of the Penicillium genus elucidates a diverse pangenome and 15 lateral gene transfer events.</title>
        <authorList>
            <person name="Petersen C."/>
            <person name="Sorensen T."/>
            <person name="Nielsen M.R."/>
            <person name="Sondergaard T.E."/>
            <person name="Sorensen J.L."/>
            <person name="Fitzpatrick D.A."/>
            <person name="Frisvad J.C."/>
            <person name="Nielsen K.L."/>
        </authorList>
    </citation>
    <scope>NUCLEOTIDE SEQUENCE</scope>
    <source>
        <strain evidence="1">IBT 35673</strain>
    </source>
</reference>
<comment type="caution">
    <text evidence="1">The sequence shown here is derived from an EMBL/GenBank/DDBJ whole genome shotgun (WGS) entry which is preliminary data.</text>
</comment>